<dbReference type="OMA" id="GPMNADH"/>
<evidence type="ECO:0000256" key="2">
    <source>
        <dbReference type="PROSITE-ProRule" id="PRU00176"/>
    </source>
</evidence>
<dbReference type="GO" id="GO:1990904">
    <property type="term" value="C:ribonucleoprotein complex"/>
    <property type="evidence" value="ECO:0007669"/>
    <property type="project" value="TreeGrafter"/>
</dbReference>
<dbReference type="VEuPathDB" id="FungiDB:BON22_4382"/>
<feature type="compositionally biased region" description="Basic and acidic residues" evidence="3">
    <location>
        <begin position="1"/>
        <end position="34"/>
    </location>
</feature>
<feature type="domain" description="RRM" evidence="4">
    <location>
        <begin position="225"/>
        <end position="303"/>
    </location>
</feature>
<evidence type="ECO:0000313" key="5">
    <source>
        <dbReference type="EMBL" id="ONH65983.1"/>
    </source>
</evidence>
<evidence type="ECO:0000256" key="3">
    <source>
        <dbReference type="SAM" id="MobiDB-lite"/>
    </source>
</evidence>
<evidence type="ECO:0000256" key="1">
    <source>
        <dbReference type="ARBA" id="ARBA00022884"/>
    </source>
</evidence>
<dbReference type="AlphaFoldDB" id="A0A1V2L2A2"/>
<keyword evidence="1 2" id="KW-0694">RNA-binding</keyword>
<dbReference type="InterPro" id="IPR050374">
    <property type="entry name" value="RRT5_SRSF_SR"/>
</dbReference>
<organism evidence="5 6">
    <name type="scientific">Cyberlindnera fabianii</name>
    <name type="common">Yeast</name>
    <name type="synonym">Hansenula fabianii</name>
    <dbReference type="NCBI Taxonomy" id="36022"/>
    <lineage>
        <taxon>Eukaryota</taxon>
        <taxon>Fungi</taxon>
        <taxon>Dikarya</taxon>
        <taxon>Ascomycota</taxon>
        <taxon>Saccharomycotina</taxon>
        <taxon>Saccharomycetes</taxon>
        <taxon>Phaffomycetales</taxon>
        <taxon>Phaffomycetaceae</taxon>
        <taxon>Cyberlindnera</taxon>
    </lineage>
</organism>
<evidence type="ECO:0000313" key="6">
    <source>
        <dbReference type="Proteomes" id="UP000189513"/>
    </source>
</evidence>
<protein>
    <submittedName>
        <fullName evidence="5">Protein HRB1</fullName>
    </submittedName>
</protein>
<dbReference type="GO" id="GO:0005737">
    <property type="term" value="C:cytoplasm"/>
    <property type="evidence" value="ECO:0007669"/>
    <property type="project" value="TreeGrafter"/>
</dbReference>
<feature type="region of interest" description="Disordered" evidence="3">
    <location>
        <begin position="297"/>
        <end position="326"/>
    </location>
</feature>
<keyword evidence="6" id="KW-1185">Reference proteome</keyword>
<feature type="compositionally biased region" description="Basic and acidic residues" evidence="3">
    <location>
        <begin position="45"/>
        <end position="62"/>
    </location>
</feature>
<feature type="domain" description="RRM" evidence="4">
    <location>
        <begin position="78"/>
        <end position="154"/>
    </location>
</feature>
<proteinExistence type="predicted"/>
<reference evidence="6" key="1">
    <citation type="journal article" date="2017" name="Genome Announc.">
        <title>Genome sequences of Cyberlindnera fabianii 65, Pichia kudriavzevii 129, and Saccharomyces cerevisiae 131 isolated from fermented masau fruits in Zimbabwe.</title>
        <authorList>
            <person name="van Rijswijck I.M.H."/>
            <person name="Derks M.F.L."/>
            <person name="Abee T."/>
            <person name="de Ridder D."/>
            <person name="Smid E.J."/>
        </authorList>
    </citation>
    <scope>NUCLEOTIDE SEQUENCE [LARGE SCALE GENOMIC DNA]</scope>
    <source>
        <strain evidence="6">65</strain>
    </source>
</reference>
<gene>
    <name evidence="5" type="ORF">BON22_4382</name>
</gene>
<dbReference type="SMART" id="SM00360">
    <property type="entry name" value="RRM"/>
    <property type="match status" value="3"/>
</dbReference>
<dbReference type="Proteomes" id="UP000189513">
    <property type="component" value="Unassembled WGS sequence"/>
</dbReference>
<evidence type="ECO:0000259" key="4">
    <source>
        <dbReference type="PROSITE" id="PS50102"/>
    </source>
</evidence>
<name>A0A1V2L2A2_CYBFA</name>
<feature type="compositionally biased region" description="Basic and acidic residues" evidence="3">
    <location>
        <begin position="160"/>
        <end position="176"/>
    </location>
</feature>
<dbReference type="Pfam" id="PF00076">
    <property type="entry name" value="RRM_1"/>
    <property type="match status" value="3"/>
</dbReference>
<dbReference type="EMBL" id="MPUK01000009">
    <property type="protein sequence ID" value="ONH65983.1"/>
    <property type="molecule type" value="Genomic_DNA"/>
</dbReference>
<dbReference type="GO" id="GO:0071028">
    <property type="term" value="P:nuclear mRNA surveillance"/>
    <property type="evidence" value="ECO:0007669"/>
    <property type="project" value="TreeGrafter"/>
</dbReference>
<dbReference type="Gene3D" id="3.30.70.330">
    <property type="match status" value="3"/>
</dbReference>
<feature type="compositionally biased region" description="Basic and acidic residues" evidence="3">
    <location>
        <begin position="193"/>
        <end position="215"/>
    </location>
</feature>
<dbReference type="InterPro" id="IPR000504">
    <property type="entry name" value="RRM_dom"/>
</dbReference>
<feature type="compositionally biased region" description="Gly residues" evidence="3">
    <location>
        <begin position="179"/>
        <end position="192"/>
    </location>
</feature>
<dbReference type="GO" id="GO:0016973">
    <property type="term" value="P:poly(A)+ mRNA export from nucleus"/>
    <property type="evidence" value="ECO:0007669"/>
    <property type="project" value="TreeGrafter"/>
</dbReference>
<dbReference type="STRING" id="36022.A0A1V2L2A2"/>
<accession>A0A1V2L2A2</accession>
<dbReference type="SUPFAM" id="SSF54928">
    <property type="entry name" value="RNA-binding domain, RBD"/>
    <property type="match status" value="2"/>
</dbReference>
<feature type="domain" description="RRM" evidence="4">
    <location>
        <begin position="340"/>
        <end position="416"/>
    </location>
</feature>
<dbReference type="InterPro" id="IPR035979">
    <property type="entry name" value="RBD_domain_sf"/>
</dbReference>
<feature type="region of interest" description="Disordered" evidence="3">
    <location>
        <begin position="147"/>
        <end position="217"/>
    </location>
</feature>
<comment type="caution">
    <text evidence="5">The sequence shown here is derived from an EMBL/GenBank/DDBJ whole genome shotgun (WGS) entry which is preliminary data.</text>
</comment>
<dbReference type="GO" id="GO:0003729">
    <property type="term" value="F:mRNA binding"/>
    <property type="evidence" value="ECO:0007669"/>
    <property type="project" value="TreeGrafter"/>
</dbReference>
<feature type="region of interest" description="Disordered" evidence="3">
    <location>
        <begin position="1"/>
        <end position="75"/>
    </location>
</feature>
<dbReference type="PANTHER" id="PTHR23003">
    <property type="entry name" value="RNA RECOGNITION MOTIF RRM DOMAIN CONTAINING PROTEIN"/>
    <property type="match status" value="1"/>
</dbReference>
<dbReference type="SMR" id="A0A1V2L2A2"/>
<dbReference type="PROSITE" id="PS50102">
    <property type="entry name" value="RRM"/>
    <property type="match status" value="3"/>
</dbReference>
<sequence length="417" mass="46293">MADRMDIDSGYESRARDASPRRDGGNRDHDYHRDRSPRRGASYGGRRDNYNPREPRLEDMKDSAGAPGSRDTDRNFNNSIFVGNLGYDVDSQALRQYFGGAGRIIRADVVTQGGRHRGMATVEFSNHDEVDRAISQFHQTDFNGRTIFVRQDNPPPASRGGDRFADRGDRGGRFNDRGGYSGDRGGYGGERGGYGRDRFGDRGGDRGRFGDRPPRTEGPISGPFYEVFVGNLPFRIHWGELKDLFRECGNVLRVMIKEDQYTGRSRGFGFVYFEKHEDALAAIERFNGYELQGRRIDVREGKKSSDGTNTGGSYGTSSPAPTLTNSAFTEGVQANGPESDTIYVGNMPFATSNNDLRDLFGTIGPVKEAEITYADGRPAGASVVQFETPELAAECIQRLNNYEYGGRNLQISYALRP</sequence>
<dbReference type="InterPro" id="IPR012677">
    <property type="entry name" value="Nucleotide-bd_a/b_plait_sf"/>
</dbReference>
<dbReference type="GO" id="GO:0005634">
    <property type="term" value="C:nucleus"/>
    <property type="evidence" value="ECO:0007669"/>
    <property type="project" value="TreeGrafter"/>
</dbReference>
<dbReference type="PANTHER" id="PTHR23003:SF3">
    <property type="entry name" value="FI21236P1-RELATED"/>
    <property type="match status" value="1"/>
</dbReference>